<keyword evidence="2" id="KW-0812">Transmembrane</keyword>
<dbReference type="Gene3D" id="3.30.1150.10">
    <property type="match status" value="1"/>
</dbReference>
<proteinExistence type="predicted"/>
<evidence type="ECO:0000256" key="5">
    <source>
        <dbReference type="SAM" id="MobiDB-lite"/>
    </source>
</evidence>
<protein>
    <submittedName>
        <fullName evidence="8">TonB family protein</fullName>
    </submittedName>
</protein>
<accession>A0A3N2D514</accession>
<evidence type="ECO:0000256" key="1">
    <source>
        <dbReference type="ARBA" id="ARBA00004167"/>
    </source>
</evidence>
<dbReference type="InterPro" id="IPR016087">
    <property type="entry name" value="Chalcone_isomerase"/>
</dbReference>
<keyword evidence="3" id="KW-1133">Transmembrane helix</keyword>
<gene>
    <name evidence="8" type="ORF">EDC56_3881</name>
</gene>
<dbReference type="InterPro" id="IPR037682">
    <property type="entry name" value="TonB_C"/>
</dbReference>
<dbReference type="GO" id="GO:0055085">
    <property type="term" value="P:transmembrane transport"/>
    <property type="evidence" value="ECO:0007669"/>
    <property type="project" value="InterPro"/>
</dbReference>
<comment type="caution">
    <text evidence="8">The sequence shown here is derived from an EMBL/GenBank/DDBJ whole genome shotgun (WGS) entry which is preliminary data.</text>
</comment>
<dbReference type="Pfam" id="PF16036">
    <property type="entry name" value="Chalcone_3"/>
    <property type="match status" value="1"/>
</dbReference>
<name>A0A3N2D514_9GAMM</name>
<keyword evidence="4" id="KW-0472">Membrane</keyword>
<feature type="region of interest" description="Disordered" evidence="5">
    <location>
        <begin position="189"/>
        <end position="252"/>
    </location>
</feature>
<evidence type="ECO:0000256" key="4">
    <source>
        <dbReference type="ARBA" id="ARBA00023136"/>
    </source>
</evidence>
<dbReference type="InterPro" id="IPR006260">
    <property type="entry name" value="TonB/TolA_C"/>
</dbReference>
<feature type="compositionally biased region" description="Polar residues" evidence="5">
    <location>
        <begin position="207"/>
        <end position="219"/>
    </location>
</feature>
<dbReference type="NCBIfam" id="TIGR01352">
    <property type="entry name" value="tonB_Cterm"/>
    <property type="match status" value="1"/>
</dbReference>
<sequence length="369" mass="41308">MKTMTTAILVLLLSTSAIAQESLRLNGITVYNKHTQDYFIAALFLKKRNHSAGTILQAPTQGKISLKILKQQLSARRFNQYWLESISINNNQQQLNDYDNDILRFTRLINQPLLREDEVSITLNQQKLVEVRINNQLIGKFNNAGFFNVLLRSWIGKRPPSSQFKSQLLNLGSDPKTISLINTYTHMQASPERKKASAGWQAVDTKSGANSQNKNTTPKAVTELSVASAASTPTALKQHSEPSPPLTVHRPSKATTITKQLNDHDSLKKKQQQSRQLSHRSNILKETYRHITYPNIAIDGNLEGDIILTIVVDRKGEVITLNQNQLSPHHSLNSAAIKAVRKSNYPAAPNALAGEEFVVKLPIKFRLPK</sequence>
<dbReference type="EMBL" id="RKHR01000011">
    <property type="protein sequence ID" value="ROR94738.1"/>
    <property type="molecule type" value="Genomic_DNA"/>
</dbReference>
<feature type="chain" id="PRO_5018226416" evidence="6">
    <location>
        <begin position="20"/>
        <end position="369"/>
    </location>
</feature>
<comment type="subcellular location">
    <subcellularLocation>
        <location evidence="1">Membrane</location>
        <topology evidence="1">Single-pass membrane protein</topology>
    </subcellularLocation>
</comment>
<keyword evidence="6" id="KW-0732">Signal</keyword>
<dbReference type="Proteomes" id="UP000275394">
    <property type="component" value="Unassembled WGS sequence"/>
</dbReference>
<dbReference type="PROSITE" id="PS52015">
    <property type="entry name" value="TONB_CTD"/>
    <property type="match status" value="1"/>
</dbReference>
<feature type="compositionally biased region" description="Polar residues" evidence="5">
    <location>
        <begin position="228"/>
        <end position="237"/>
    </location>
</feature>
<keyword evidence="9" id="KW-1185">Reference proteome</keyword>
<dbReference type="AlphaFoldDB" id="A0A3N2D514"/>
<dbReference type="OrthoDB" id="6077935at2"/>
<dbReference type="RefSeq" id="WP_123714191.1">
    <property type="nucleotide sequence ID" value="NZ_RKHR01000011.1"/>
</dbReference>
<evidence type="ECO:0000313" key="9">
    <source>
        <dbReference type="Proteomes" id="UP000275394"/>
    </source>
</evidence>
<organism evidence="8 9">
    <name type="scientific">Sinobacterium caligoides</name>
    <dbReference type="NCBI Taxonomy" id="933926"/>
    <lineage>
        <taxon>Bacteria</taxon>
        <taxon>Pseudomonadati</taxon>
        <taxon>Pseudomonadota</taxon>
        <taxon>Gammaproteobacteria</taxon>
        <taxon>Cellvibrionales</taxon>
        <taxon>Spongiibacteraceae</taxon>
        <taxon>Sinobacterium</taxon>
    </lineage>
</organism>
<reference evidence="8 9" key="1">
    <citation type="submission" date="2018-11" db="EMBL/GenBank/DDBJ databases">
        <title>Genomic Encyclopedia of Type Strains, Phase IV (KMG-IV): sequencing the most valuable type-strain genomes for metagenomic binning, comparative biology and taxonomic classification.</title>
        <authorList>
            <person name="Goeker M."/>
        </authorList>
    </citation>
    <scope>NUCLEOTIDE SEQUENCE [LARGE SCALE GENOMIC DNA]</scope>
    <source>
        <strain evidence="8 9">DSM 100316</strain>
    </source>
</reference>
<evidence type="ECO:0000256" key="6">
    <source>
        <dbReference type="SAM" id="SignalP"/>
    </source>
</evidence>
<dbReference type="SUPFAM" id="SSF74653">
    <property type="entry name" value="TolA/TonB C-terminal domain"/>
    <property type="match status" value="1"/>
</dbReference>
<dbReference type="GO" id="GO:0016020">
    <property type="term" value="C:membrane"/>
    <property type="evidence" value="ECO:0007669"/>
    <property type="project" value="UniProtKB-SubCell"/>
</dbReference>
<evidence type="ECO:0000256" key="2">
    <source>
        <dbReference type="ARBA" id="ARBA00022692"/>
    </source>
</evidence>
<evidence type="ECO:0000256" key="3">
    <source>
        <dbReference type="ARBA" id="ARBA00022989"/>
    </source>
</evidence>
<evidence type="ECO:0000313" key="8">
    <source>
        <dbReference type="EMBL" id="ROR94738.1"/>
    </source>
</evidence>
<evidence type="ECO:0000259" key="7">
    <source>
        <dbReference type="PROSITE" id="PS52015"/>
    </source>
</evidence>
<feature type="domain" description="TonB C-terminal" evidence="7">
    <location>
        <begin position="278"/>
        <end position="369"/>
    </location>
</feature>
<feature type="signal peptide" evidence="6">
    <location>
        <begin position="1"/>
        <end position="19"/>
    </location>
</feature>
<dbReference type="Pfam" id="PF03544">
    <property type="entry name" value="TonB_C"/>
    <property type="match status" value="1"/>
</dbReference>